<keyword evidence="1" id="KW-0732">Signal</keyword>
<evidence type="ECO:0000256" key="1">
    <source>
        <dbReference type="SAM" id="SignalP"/>
    </source>
</evidence>
<feature type="chain" id="PRO_5035315148" description="PEP-CTERM sorting domain-containing protein" evidence="1">
    <location>
        <begin position="20"/>
        <end position="259"/>
    </location>
</feature>
<organism evidence="2 3">
    <name type="scientific">Desmonostoc muscorum LEGE 12446</name>
    <dbReference type="NCBI Taxonomy" id="1828758"/>
    <lineage>
        <taxon>Bacteria</taxon>
        <taxon>Bacillati</taxon>
        <taxon>Cyanobacteriota</taxon>
        <taxon>Cyanophyceae</taxon>
        <taxon>Nostocales</taxon>
        <taxon>Nostocaceae</taxon>
        <taxon>Desmonostoc</taxon>
    </lineage>
</organism>
<dbReference type="AlphaFoldDB" id="A0A8J7CZH8"/>
<gene>
    <name evidence="2" type="ORF">IQ276_15215</name>
</gene>
<evidence type="ECO:0000313" key="2">
    <source>
        <dbReference type="EMBL" id="MBE9023733.1"/>
    </source>
</evidence>
<dbReference type="EMBL" id="JADEXS010000188">
    <property type="protein sequence ID" value="MBE9023733.1"/>
    <property type="molecule type" value="Genomic_DNA"/>
</dbReference>
<accession>A0A8J7CZH8</accession>
<dbReference type="Proteomes" id="UP000622533">
    <property type="component" value="Unassembled WGS sequence"/>
</dbReference>
<proteinExistence type="predicted"/>
<name>A0A8J7CZH8_DESMC</name>
<dbReference type="RefSeq" id="WP_193917576.1">
    <property type="nucleotide sequence ID" value="NZ_JADEXS020000001.1"/>
</dbReference>
<feature type="signal peptide" evidence="1">
    <location>
        <begin position="1"/>
        <end position="19"/>
    </location>
</feature>
<evidence type="ECO:0000313" key="3">
    <source>
        <dbReference type="Proteomes" id="UP000622533"/>
    </source>
</evidence>
<keyword evidence="3" id="KW-1185">Reference proteome</keyword>
<comment type="caution">
    <text evidence="2">The sequence shown here is derived from an EMBL/GenBank/DDBJ whole genome shotgun (WGS) entry which is preliminary data.</text>
</comment>
<evidence type="ECO:0008006" key="4">
    <source>
        <dbReference type="Google" id="ProtNLM"/>
    </source>
</evidence>
<sequence length="259" mass="28120">MKSMMALAAATVIVTSAFMQPAASQTIRKGNSFSLMGGDGTPVVEQFTLVDTDKNGNAIKETEETKKIEPPDLLSFFPRAIENYKQGSLGRACSPDIDIQAEICNSYSSILGGYYVDSSGFVIIDYNDNSGIIPFDGDLKAELIVNDPLFGGRNTIAYTIFKVGEVQPVQRYRLDFSAFNFSQERAINDLTYILQQNLFSEARSVVSVGGIEQIGYGVSLHNSFEEEIKTVPESSATTALLSLGVLGAILVLKNKIISI</sequence>
<reference evidence="2" key="1">
    <citation type="submission" date="2020-10" db="EMBL/GenBank/DDBJ databases">
        <authorList>
            <person name="Castelo-Branco R."/>
            <person name="Eusebio N."/>
            <person name="Adriana R."/>
            <person name="Vieira A."/>
            <person name="Brugerolle De Fraissinette N."/>
            <person name="Rezende De Castro R."/>
            <person name="Schneider M.P."/>
            <person name="Vasconcelos V."/>
            <person name="Leao P.N."/>
        </authorList>
    </citation>
    <scope>NUCLEOTIDE SEQUENCE</scope>
    <source>
        <strain evidence="2">LEGE 12446</strain>
    </source>
</reference>
<protein>
    <recommendedName>
        <fullName evidence="4">PEP-CTERM sorting domain-containing protein</fullName>
    </recommendedName>
</protein>